<dbReference type="Proteomes" id="UP000320730">
    <property type="component" value="Unassembled WGS sequence"/>
</dbReference>
<accession>A0A552LDG0</accession>
<evidence type="ECO:0000256" key="1">
    <source>
        <dbReference type="SAM" id="SignalP"/>
    </source>
</evidence>
<sequence length="68" mass="7594">MIKLLSSAFLIASQLIAIAQLRDEFLPLAVILDPQSLLIKQNQLTNRSNESYSIVFNPCLVAYRSNVS</sequence>
<organism evidence="2 3">
    <name type="scientific">Microcystis flos-aquae Mf_WU_F_19750830_S460</name>
    <dbReference type="NCBI Taxonomy" id="2486237"/>
    <lineage>
        <taxon>Bacteria</taxon>
        <taxon>Bacillati</taxon>
        <taxon>Cyanobacteriota</taxon>
        <taxon>Cyanophyceae</taxon>
        <taxon>Oscillatoriophycideae</taxon>
        <taxon>Chroococcales</taxon>
        <taxon>Microcystaceae</taxon>
        <taxon>Microcystis</taxon>
    </lineage>
</organism>
<comment type="caution">
    <text evidence="2">The sequence shown here is derived from an EMBL/GenBank/DDBJ whole genome shotgun (WGS) entry which is preliminary data.</text>
</comment>
<keyword evidence="1" id="KW-0732">Signal</keyword>
<reference evidence="2 3" key="1">
    <citation type="submission" date="2019-01" db="EMBL/GenBank/DDBJ databases">
        <title>Coherence of Microcystis species and biogeography revealed through population genomics.</title>
        <authorList>
            <person name="Perez-Carrascal O.M."/>
            <person name="Terrat Y."/>
            <person name="Giani A."/>
            <person name="Fortin N."/>
            <person name="Tromas N."/>
            <person name="Shapiro B.J."/>
        </authorList>
    </citation>
    <scope>NUCLEOTIDE SEQUENCE [LARGE SCALE GENOMIC DNA]</scope>
    <source>
        <strain evidence="2">Mf_WU_F_19750830_S460</strain>
    </source>
</reference>
<gene>
    <name evidence="2" type="ORF">EWV40_17405</name>
</gene>
<name>A0A552LDG0_9CHRO</name>
<protein>
    <submittedName>
        <fullName evidence="2">Uncharacterized protein</fullName>
    </submittedName>
</protein>
<feature type="signal peptide" evidence="1">
    <location>
        <begin position="1"/>
        <end position="19"/>
    </location>
</feature>
<feature type="chain" id="PRO_5021727061" evidence="1">
    <location>
        <begin position="20"/>
        <end position="68"/>
    </location>
</feature>
<evidence type="ECO:0000313" key="3">
    <source>
        <dbReference type="Proteomes" id="UP000320730"/>
    </source>
</evidence>
<evidence type="ECO:0000313" key="2">
    <source>
        <dbReference type="EMBL" id="TRV18260.1"/>
    </source>
</evidence>
<dbReference type="EMBL" id="SFAN01000152">
    <property type="protein sequence ID" value="TRV18260.1"/>
    <property type="molecule type" value="Genomic_DNA"/>
</dbReference>
<dbReference type="AlphaFoldDB" id="A0A552LDG0"/>
<proteinExistence type="predicted"/>